<dbReference type="InterPro" id="IPR051396">
    <property type="entry name" value="Bact_Antivir_Def_Nuclease"/>
</dbReference>
<proteinExistence type="predicted"/>
<evidence type="ECO:0000259" key="1">
    <source>
        <dbReference type="SMART" id="SM00382"/>
    </source>
</evidence>
<dbReference type="GO" id="GO:0016887">
    <property type="term" value="F:ATP hydrolysis activity"/>
    <property type="evidence" value="ECO:0007669"/>
    <property type="project" value="InterPro"/>
</dbReference>
<evidence type="ECO:0000313" key="3">
    <source>
        <dbReference type="Proteomes" id="UP000003676"/>
    </source>
</evidence>
<dbReference type="InterPro" id="IPR029492">
    <property type="entry name" value="DUF4435"/>
</dbReference>
<reference evidence="2 3" key="1">
    <citation type="submission" date="2008-10" db="EMBL/GenBank/DDBJ databases">
        <title>Draft genome sequence of Desulvovibrio piger (ATCC 29098).</title>
        <authorList>
            <person name="Sudarsanam P."/>
            <person name="Ley R."/>
            <person name="Guruge J."/>
            <person name="Turnbaugh P.J."/>
            <person name="Mahowald M."/>
            <person name="Liep D."/>
            <person name="Gordon J."/>
        </authorList>
    </citation>
    <scope>NUCLEOTIDE SEQUENCE [LARGE SCALE GENOMIC DNA]</scope>
    <source>
        <strain evidence="2 3">ATCC 29098</strain>
    </source>
</reference>
<protein>
    <recommendedName>
        <fullName evidence="1">AAA+ ATPase domain-containing protein</fullName>
    </recommendedName>
</protein>
<dbReference type="PANTHER" id="PTHR43581:SF2">
    <property type="entry name" value="EXCINUCLEASE ATPASE SUBUNIT"/>
    <property type="match status" value="1"/>
</dbReference>
<organism evidence="2 3">
    <name type="scientific">Desulfovibrio piger ATCC 29098</name>
    <dbReference type="NCBI Taxonomy" id="411464"/>
    <lineage>
        <taxon>Bacteria</taxon>
        <taxon>Pseudomonadati</taxon>
        <taxon>Thermodesulfobacteriota</taxon>
        <taxon>Desulfovibrionia</taxon>
        <taxon>Desulfovibrionales</taxon>
        <taxon>Desulfovibrionaceae</taxon>
        <taxon>Desulfovibrio</taxon>
    </lineage>
</organism>
<gene>
    <name evidence="2" type="ORF">DESPIG_01742</name>
</gene>
<dbReference type="PANTHER" id="PTHR43581">
    <property type="entry name" value="ATP/GTP PHOSPHATASE"/>
    <property type="match status" value="1"/>
</dbReference>
<dbReference type="SMART" id="SM00382">
    <property type="entry name" value="AAA"/>
    <property type="match status" value="1"/>
</dbReference>
<name>B6WUJ9_9BACT</name>
<dbReference type="RefSeq" id="WP_006006767.1">
    <property type="nucleotide sequence ID" value="NZ_DS996359.1"/>
</dbReference>
<dbReference type="OrthoDB" id="127554at2"/>
<reference evidence="2 3" key="2">
    <citation type="submission" date="2008-10" db="EMBL/GenBank/DDBJ databases">
        <authorList>
            <person name="Fulton L."/>
            <person name="Clifton S."/>
            <person name="Fulton B."/>
            <person name="Xu J."/>
            <person name="Minx P."/>
            <person name="Pepin K.H."/>
            <person name="Johnson M."/>
            <person name="Bhonagiri V."/>
            <person name="Nash W.E."/>
            <person name="Mardis E.R."/>
            <person name="Wilson R.K."/>
        </authorList>
    </citation>
    <scope>NUCLEOTIDE SEQUENCE [LARGE SCALE GENOMIC DNA]</scope>
    <source>
        <strain evidence="2 3">ATCC 29098</strain>
    </source>
</reference>
<comment type="caution">
    <text evidence="2">The sequence shown here is derived from an EMBL/GenBank/DDBJ whole genome shotgun (WGS) entry which is preliminary data.</text>
</comment>
<dbReference type="Pfam" id="PF13304">
    <property type="entry name" value="AAA_21"/>
    <property type="match status" value="1"/>
</dbReference>
<accession>B6WUJ9</accession>
<dbReference type="HOGENOM" id="CLU_028461_0_0_7"/>
<feature type="domain" description="AAA+ ATPase" evidence="1">
    <location>
        <begin position="26"/>
        <end position="239"/>
    </location>
</feature>
<dbReference type="InterPro" id="IPR027417">
    <property type="entry name" value="P-loop_NTPase"/>
</dbReference>
<dbReference type="SUPFAM" id="SSF52540">
    <property type="entry name" value="P-loop containing nucleoside triphosphate hydrolases"/>
    <property type="match status" value="1"/>
</dbReference>
<dbReference type="AlphaFoldDB" id="B6WUJ9"/>
<sequence length="515" mass="59057">MNLINTFNQLKNKLAAYKILKHLDGHNKTLIILGPNGSGKTSLANHLKNLEENVKVIPASKPIKAIGYISHLYDSTLLRFNDSLYGGASDTELLQKLIIGLCKEHDDIARKFYDTEIKDQESIYIKVKAIFDDFFEVKLNNSAFSEKEMKAQKGTEDPFDFNNMSDGERVAFFYIATVLAAPRQAFIIVDEPENHLNPAIYNKIWDRLITARNDCQFIFISHTIGFIRARTNFELVKIKSFVHPNDFEFEFLGCSLEDIQTEHIVEIIGSRKKILFCEGTKTDYDYKVYEKLFGEKFTVIATGSCTSVINSVSSCNKHAQTYSIQSAVGIIDSDLKSEESLENFKKQSVFSLRCNEIEMLLLDEFIFKAVLEHSFKESQLFEQFKKEFFNKLNNRKEHIISRLVKTQIDDKLRSSVIDDKQHKTKEGMKDNIHKIFTQIDIDKIWNTCDEKVNNIIERKNYDEALKFCCLGHGEIINGIANTFAPRYSELALGLLGSNKGLADNIRNKYFPELSS</sequence>
<evidence type="ECO:0000313" key="2">
    <source>
        <dbReference type="EMBL" id="EEB33330.1"/>
    </source>
</evidence>
<dbReference type="eggNOG" id="COG0444">
    <property type="taxonomic scope" value="Bacteria"/>
</dbReference>
<dbReference type="Proteomes" id="UP000003676">
    <property type="component" value="Unassembled WGS sequence"/>
</dbReference>
<dbReference type="InterPro" id="IPR003959">
    <property type="entry name" value="ATPase_AAA_core"/>
</dbReference>
<dbReference type="GO" id="GO:0005524">
    <property type="term" value="F:ATP binding"/>
    <property type="evidence" value="ECO:0007669"/>
    <property type="project" value="InterPro"/>
</dbReference>
<dbReference type="EMBL" id="ABXU01000055">
    <property type="protein sequence ID" value="EEB33330.1"/>
    <property type="molecule type" value="Genomic_DNA"/>
</dbReference>
<dbReference type="Gene3D" id="3.40.50.300">
    <property type="entry name" value="P-loop containing nucleotide triphosphate hydrolases"/>
    <property type="match status" value="1"/>
</dbReference>
<dbReference type="Pfam" id="PF14491">
    <property type="entry name" value="DUF4435"/>
    <property type="match status" value="1"/>
</dbReference>
<dbReference type="InterPro" id="IPR003593">
    <property type="entry name" value="AAA+_ATPase"/>
</dbReference>